<feature type="compositionally biased region" description="Low complexity" evidence="1">
    <location>
        <begin position="1"/>
        <end position="11"/>
    </location>
</feature>
<organism evidence="3 4">
    <name type="scientific">Zingiber officinale</name>
    <name type="common">Ginger</name>
    <name type="synonym">Amomum zingiber</name>
    <dbReference type="NCBI Taxonomy" id="94328"/>
    <lineage>
        <taxon>Eukaryota</taxon>
        <taxon>Viridiplantae</taxon>
        <taxon>Streptophyta</taxon>
        <taxon>Embryophyta</taxon>
        <taxon>Tracheophyta</taxon>
        <taxon>Spermatophyta</taxon>
        <taxon>Magnoliopsida</taxon>
        <taxon>Liliopsida</taxon>
        <taxon>Zingiberales</taxon>
        <taxon>Zingiberaceae</taxon>
        <taxon>Zingiber</taxon>
    </lineage>
</organism>
<protein>
    <recommendedName>
        <fullName evidence="2">DUF659 domain-containing protein</fullName>
    </recommendedName>
</protein>
<reference evidence="3 4" key="1">
    <citation type="submission" date="2020-08" db="EMBL/GenBank/DDBJ databases">
        <title>Plant Genome Project.</title>
        <authorList>
            <person name="Zhang R.-G."/>
        </authorList>
    </citation>
    <scope>NUCLEOTIDE SEQUENCE [LARGE SCALE GENOMIC DNA]</scope>
    <source>
        <tissue evidence="3">Rhizome</tissue>
    </source>
</reference>
<keyword evidence="4" id="KW-1185">Reference proteome</keyword>
<gene>
    <name evidence="3" type="ORF">ZIOFF_060042</name>
</gene>
<accession>A0A8J5FA87</accession>
<dbReference type="InterPro" id="IPR012337">
    <property type="entry name" value="RNaseH-like_sf"/>
</dbReference>
<dbReference type="Proteomes" id="UP000734854">
    <property type="component" value="Unassembled WGS sequence"/>
</dbReference>
<evidence type="ECO:0000259" key="2">
    <source>
        <dbReference type="Pfam" id="PF04937"/>
    </source>
</evidence>
<feature type="compositionally biased region" description="Basic and acidic residues" evidence="1">
    <location>
        <begin position="33"/>
        <end position="45"/>
    </location>
</feature>
<dbReference type="EMBL" id="JACMSC010000016">
    <property type="protein sequence ID" value="KAG6483397.1"/>
    <property type="molecule type" value="Genomic_DNA"/>
</dbReference>
<dbReference type="Pfam" id="PF04937">
    <property type="entry name" value="DUF659"/>
    <property type="match status" value="1"/>
</dbReference>
<dbReference type="SUPFAM" id="SSF53098">
    <property type="entry name" value="Ribonuclease H-like"/>
    <property type="match status" value="1"/>
</dbReference>
<evidence type="ECO:0000313" key="3">
    <source>
        <dbReference type="EMBL" id="KAG6483397.1"/>
    </source>
</evidence>
<feature type="region of interest" description="Disordered" evidence="1">
    <location>
        <begin position="1"/>
        <end position="45"/>
    </location>
</feature>
<comment type="caution">
    <text evidence="3">The sequence shown here is derived from an EMBL/GenBank/DDBJ whole genome shotgun (WGS) entry which is preliminary data.</text>
</comment>
<sequence length="554" mass="62182">MTWPANGVAKEGNGGGGRGGERGGDHVVGGCPEEERGGGGDTDAKEVKVRVGKGAIAVAKGEVGKLLEAFSSALIRVPSPGGDVASLCSFFCCANCGSSASIRTPLLEGKWRRSRLALKRKMMSDEEEGIGESNPYDSEKKLRDEACQQILRFFRTSGIPFSCAKNPELTKMFELVGKCGSEFVSPSYQKRGNSSLKKEMKNTIDMLEYKYDWKKPGCSIICDEWKNSKGSFFCNFLVNSPEVTIFMKSIDISGFSETTVKVFEVLDEIVEVVGEENVFQVITNNDANYKVAGKLLIEKRKRIFWSPCVVQLLDGILEDFENNLSHHHITIVKGKKISTFIYSRTIVVSMLRDFTKGKDWNVPTITPSATSYLTLLYLFDVRDTLIAIFSSEQWKLNELAKTKEGEEIQQIVQDCGFWRDIVYCLICALPIIDVLLKIYYDDKPTMGFIYKEMNRAEESLQSLNNLKGYETVCKILEERWNPLLHPQYIASHLLNPRLPYVSISKYPSESNEGPYAWLAKLIIDYDDDLTLVEADRLGMHMSREKMSLVSEEAG</sequence>
<proteinExistence type="predicted"/>
<dbReference type="PANTHER" id="PTHR32166:SF122">
    <property type="entry name" value="OS09G0499600 PROTEIN"/>
    <property type="match status" value="1"/>
</dbReference>
<dbReference type="PANTHER" id="PTHR32166">
    <property type="entry name" value="OSJNBA0013A04.12 PROTEIN"/>
    <property type="match status" value="1"/>
</dbReference>
<name>A0A8J5FA87_ZINOF</name>
<dbReference type="AlphaFoldDB" id="A0A8J5FA87"/>
<feature type="domain" description="DUF659" evidence="2">
    <location>
        <begin position="186"/>
        <end position="324"/>
    </location>
</feature>
<dbReference type="InterPro" id="IPR007021">
    <property type="entry name" value="DUF659"/>
</dbReference>
<evidence type="ECO:0000313" key="4">
    <source>
        <dbReference type="Proteomes" id="UP000734854"/>
    </source>
</evidence>
<evidence type="ECO:0000256" key="1">
    <source>
        <dbReference type="SAM" id="MobiDB-lite"/>
    </source>
</evidence>